<evidence type="ECO:0000313" key="3">
    <source>
        <dbReference type="EMBL" id="AKG37092.1"/>
    </source>
</evidence>
<evidence type="ECO:0000259" key="1">
    <source>
        <dbReference type="PROSITE" id="PS51186"/>
    </source>
</evidence>
<sequence>MSNNETDEIGVIYKERNAFVIRTDEGPIGEITYVPKDEHTWVADHTYVSPHYRGGNIAQRLLNRLAEEARAKGVKIIPQCSYVGVQFRRNPEYEDVWKH</sequence>
<name>A0A0F7FE02_PAEDU</name>
<dbReference type="GO" id="GO:0016747">
    <property type="term" value="F:acyltransferase activity, transferring groups other than amino-acyl groups"/>
    <property type="evidence" value="ECO:0007669"/>
    <property type="project" value="InterPro"/>
</dbReference>
<dbReference type="InterPro" id="IPR000182">
    <property type="entry name" value="GNAT_dom"/>
</dbReference>
<feature type="domain" description="N-acetyltransferase" evidence="2">
    <location>
        <begin position="11"/>
        <end position="98"/>
    </location>
</feature>
<dbReference type="OrthoDB" id="9793389at2"/>
<proteinExistence type="predicted"/>
<protein>
    <submittedName>
        <fullName evidence="3">Uncharacterized protein</fullName>
    </submittedName>
</protein>
<dbReference type="Pfam" id="PF14542">
    <property type="entry name" value="Acetyltransf_CG"/>
    <property type="match status" value="1"/>
</dbReference>
<feature type="domain" description="N-acetyltransferase" evidence="1">
    <location>
        <begin position="1"/>
        <end position="99"/>
    </location>
</feature>
<dbReference type="InterPro" id="IPR045057">
    <property type="entry name" value="Gcn5-rel_NAT"/>
</dbReference>
<dbReference type="PATRIC" id="fig|1333534.5.peg.5108"/>
<dbReference type="InterPro" id="IPR016181">
    <property type="entry name" value="Acyl_CoA_acyltransferase"/>
</dbReference>
<reference evidence="3 4" key="1">
    <citation type="submission" date="2015-03" db="EMBL/GenBank/DDBJ databases">
        <authorList>
            <person name="Abdul Halim M."/>
        </authorList>
    </citation>
    <scope>NUCLEOTIDE SEQUENCE [LARGE SCALE GENOMIC DNA]</scope>
    <source>
        <strain evidence="3 4">ATCC 35681</strain>
    </source>
</reference>
<dbReference type="Proteomes" id="UP000034189">
    <property type="component" value="Chromosome"/>
</dbReference>
<dbReference type="InterPro" id="IPR031165">
    <property type="entry name" value="GNAT_YJDJ"/>
</dbReference>
<accession>A0A0F7FE02</accession>
<dbReference type="PANTHER" id="PTHR31435">
    <property type="entry name" value="PROTEIN NATD1"/>
    <property type="match status" value="1"/>
</dbReference>
<evidence type="ECO:0000313" key="4">
    <source>
        <dbReference type="Proteomes" id="UP000034189"/>
    </source>
</evidence>
<dbReference type="HOGENOM" id="CLU_132888_2_2_9"/>
<dbReference type="PANTHER" id="PTHR31435:SF10">
    <property type="entry name" value="BSR4717 PROTEIN"/>
    <property type="match status" value="1"/>
</dbReference>
<dbReference type="Gene3D" id="3.40.630.30">
    <property type="match status" value="1"/>
</dbReference>
<gene>
    <name evidence="3" type="ORF">VK70_23415</name>
</gene>
<dbReference type="CDD" id="cd04301">
    <property type="entry name" value="NAT_SF"/>
    <property type="match status" value="1"/>
</dbReference>
<dbReference type="RefSeq" id="WP_046723811.1">
    <property type="nucleotide sequence ID" value="NZ_ASQQ01000563.1"/>
</dbReference>
<organism evidence="3 4">
    <name type="scientific">Paenibacillus durus ATCC 35681</name>
    <dbReference type="NCBI Taxonomy" id="1333534"/>
    <lineage>
        <taxon>Bacteria</taxon>
        <taxon>Bacillati</taxon>
        <taxon>Bacillota</taxon>
        <taxon>Bacilli</taxon>
        <taxon>Bacillales</taxon>
        <taxon>Paenibacillaceae</taxon>
        <taxon>Paenibacillus</taxon>
    </lineage>
</organism>
<dbReference type="SUPFAM" id="SSF55729">
    <property type="entry name" value="Acyl-CoA N-acyltransferases (Nat)"/>
    <property type="match status" value="1"/>
</dbReference>
<evidence type="ECO:0000259" key="2">
    <source>
        <dbReference type="PROSITE" id="PS51729"/>
    </source>
</evidence>
<dbReference type="AlphaFoldDB" id="A0A0F7FE02"/>
<dbReference type="PROSITE" id="PS51186">
    <property type="entry name" value="GNAT"/>
    <property type="match status" value="1"/>
</dbReference>
<dbReference type="PROSITE" id="PS51729">
    <property type="entry name" value="GNAT_YJDJ"/>
    <property type="match status" value="1"/>
</dbReference>
<reference evidence="3 4" key="2">
    <citation type="journal article" date="2016" name="Genome Announc.">
        <title>Genome Sequence of a Gram-Positive Diazotroph, Paenibacillus durus Type Strain ATCC 35681.</title>
        <authorList>
            <person name="Halim M.A."/>
            <person name="Rahman A.Y."/>
            <person name="Sim K.S."/>
            <person name="Yam H.C."/>
            <person name="Rahim A.A."/>
            <person name="Ghazali A.H."/>
            <person name="Najimudin N."/>
        </authorList>
    </citation>
    <scope>NUCLEOTIDE SEQUENCE [LARGE SCALE GENOMIC DNA]</scope>
    <source>
        <strain evidence="3 4">ATCC 35681</strain>
    </source>
</reference>
<dbReference type="EMBL" id="CP011114">
    <property type="protein sequence ID" value="AKG37092.1"/>
    <property type="molecule type" value="Genomic_DNA"/>
</dbReference>